<dbReference type="STRING" id="1434118.MSSAC_2870"/>
<sequence length="134" mass="15658">MQKITYKRGFPKNLKNGNLLFLYYFSPFQFFHKTKPDESMADVLLKFTMILKNGKVFYNFEGFENIKPRWELPCEYLSGSHFAAWNGILLYSNGDAVKTLPPGSLISESEHKELMKIVELGKKRLREIQAKMKI</sequence>
<accession>A0A0E3PR20</accession>
<dbReference type="AlphaFoldDB" id="A0A0E3PR20"/>
<reference evidence="1 2" key="1">
    <citation type="submission" date="2014-07" db="EMBL/GenBank/DDBJ databases">
        <title>Methanogenic archaea and the global carbon cycle.</title>
        <authorList>
            <person name="Henriksen J.R."/>
            <person name="Luke J."/>
            <person name="Reinhart S."/>
            <person name="Benedict M.N."/>
            <person name="Youngblut N.D."/>
            <person name="Metcalf M.E."/>
            <person name="Whitaker R.J."/>
            <person name="Metcalf W.W."/>
        </authorList>
    </citation>
    <scope>NUCLEOTIDE SEQUENCE [LARGE SCALE GENOMIC DNA]</scope>
    <source>
        <strain evidence="1 2">C2J</strain>
    </source>
</reference>
<organism evidence="1 2">
    <name type="scientific">Methanosarcina siciliae C2J</name>
    <dbReference type="NCBI Taxonomy" id="1434118"/>
    <lineage>
        <taxon>Archaea</taxon>
        <taxon>Methanobacteriati</taxon>
        <taxon>Methanobacteriota</taxon>
        <taxon>Stenosarchaea group</taxon>
        <taxon>Methanomicrobia</taxon>
        <taxon>Methanosarcinales</taxon>
        <taxon>Methanosarcinaceae</taxon>
        <taxon>Methanosarcina</taxon>
    </lineage>
</organism>
<protein>
    <submittedName>
        <fullName evidence="1">Uncharacterized protein</fullName>
    </submittedName>
</protein>
<evidence type="ECO:0000313" key="1">
    <source>
        <dbReference type="EMBL" id="AKB37460.1"/>
    </source>
</evidence>
<dbReference type="PATRIC" id="fig|1434118.4.peg.3732"/>
<dbReference type="Proteomes" id="UP000033123">
    <property type="component" value="Chromosome"/>
</dbReference>
<gene>
    <name evidence="1" type="ORF">MSSAC_2870</name>
</gene>
<dbReference type="HOGENOM" id="CLU_159085_0_0_2"/>
<dbReference type="KEGG" id="msj:MSSAC_2870"/>
<name>A0A0E3PR20_9EURY</name>
<proteinExistence type="predicted"/>
<dbReference type="EMBL" id="CP009508">
    <property type="protein sequence ID" value="AKB37460.1"/>
    <property type="molecule type" value="Genomic_DNA"/>
</dbReference>
<evidence type="ECO:0000313" key="2">
    <source>
        <dbReference type="Proteomes" id="UP000033123"/>
    </source>
</evidence>